<evidence type="ECO:0000313" key="2">
    <source>
        <dbReference type="EMBL" id="CAF3876168.1"/>
    </source>
</evidence>
<dbReference type="Proteomes" id="UP000677228">
    <property type="component" value="Unassembled WGS sequence"/>
</dbReference>
<gene>
    <name evidence="1" type="ORF">OVA965_LOCUS19702</name>
    <name evidence="2" type="ORF">TMI583_LOCUS19834</name>
</gene>
<comment type="caution">
    <text evidence="2">The sequence shown here is derived from an EMBL/GenBank/DDBJ whole genome shotgun (WGS) entry which is preliminary data.</text>
</comment>
<dbReference type="AlphaFoldDB" id="A0A8S2L0N5"/>
<accession>A0A8S2L0N5</accession>
<reference evidence="2" key="1">
    <citation type="submission" date="2021-02" db="EMBL/GenBank/DDBJ databases">
        <authorList>
            <person name="Nowell W R."/>
        </authorList>
    </citation>
    <scope>NUCLEOTIDE SEQUENCE</scope>
</reference>
<proteinExistence type="predicted"/>
<evidence type="ECO:0000313" key="3">
    <source>
        <dbReference type="Proteomes" id="UP000682733"/>
    </source>
</evidence>
<dbReference type="EMBL" id="CAJNOK010010225">
    <property type="protein sequence ID" value="CAF1109638.1"/>
    <property type="molecule type" value="Genomic_DNA"/>
</dbReference>
<dbReference type="EMBL" id="CAJOBA010012706">
    <property type="protein sequence ID" value="CAF3876168.1"/>
    <property type="molecule type" value="Genomic_DNA"/>
</dbReference>
<evidence type="ECO:0000313" key="1">
    <source>
        <dbReference type="EMBL" id="CAF1109638.1"/>
    </source>
</evidence>
<sequence length="142" mass="16209">MMKNRSVNSVTVAELAGHAVIKLLVQLLETFKLSLARYPFDLISSLIQHYCKNVKHLSYTSTANNSPCGTAHDWELLLKYLTKLEIFEFSVLTESDADAKTDFYKKWNIKCEKQVGSQTYHCYNTLSLPINYPTTSSIEMFA</sequence>
<name>A0A8S2L0N5_9BILA</name>
<organism evidence="2 3">
    <name type="scientific">Didymodactylos carnosus</name>
    <dbReference type="NCBI Taxonomy" id="1234261"/>
    <lineage>
        <taxon>Eukaryota</taxon>
        <taxon>Metazoa</taxon>
        <taxon>Spiralia</taxon>
        <taxon>Gnathifera</taxon>
        <taxon>Rotifera</taxon>
        <taxon>Eurotatoria</taxon>
        <taxon>Bdelloidea</taxon>
        <taxon>Philodinida</taxon>
        <taxon>Philodinidae</taxon>
        <taxon>Didymodactylos</taxon>
    </lineage>
</organism>
<dbReference type="Proteomes" id="UP000682733">
    <property type="component" value="Unassembled WGS sequence"/>
</dbReference>
<protein>
    <submittedName>
        <fullName evidence="2">Uncharacterized protein</fullName>
    </submittedName>
</protein>